<dbReference type="SUPFAM" id="SSF52821">
    <property type="entry name" value="Rhodanese/Cell cycle control phosphatase"/>
    <property type="match status" value="1"/>
</dbReference>
<evidence type="ECO:0000256" key="1">
    <source>
        <dbReference type="ARBA" id="ARBA00009919"/>
    </source>
</evidence>
<evidence type="ECO:0000259" key="3">
    <source>
        <dbReference type="PROSITE" id="PS50206"/>
    </source>
</evidence>
<dbReference type="Pfam" id="PF00581">
    <property type="entry name" value="Rhodanese"/>
    <property type="match status" value="1"/>
</dbReference>
<name>A0A4D6WT07_9FLOR</name>
<comment type="similarity">
    <text evidence="1">Belongs to the HesA/MoeB/ThiF family.</text>
</comment>
<dbReference type="SUPFAM" id="SSF69572">
    <property type="entry name" value="Activating enzymes of the ubiquitin-like proteins"/>
    <property type="match status" value="1"/>
</dbReference>
<dbReference type="FunFam" id="3.40.50.720:FF:000080">
    <property type="entry name" value="Thiazole biosynthesis adenylyltransferase ThiF"/>
    <property type="match status" value="1"/>
</dbReference>
<dbReference type="PROSITE" id="PS50206">
    <property type="entry name" value="RHODANESE_3"/>
    <property type="match status" value="1"/>
</dbReference>
<dbReference type="AlphaFoldDB" id="A0A4D6WT07"/>
<dbReference type="PANTHER" id="PTHR10953">
    <property type="entry name" value="UBIQUITIN-ACTIVATING ENZYME E1"/>
    <property type="match status" value="1"/>
</dbReference>
<dbReference type="GO" id="GO:0005829">
    <property type="term" value="C:cytosol"/>
    <property type="evidence" value="ECO:0007669"/>
    <property type="project" value="TreeGrafter"/>
</dbReference>
<dbReference type="InterPro" id="IPR000594">
    <property type="entry name" value="ThiF_NAD_FAD-bd"/>
</dbReference>
<accession>A0A4D6WT07</accession>
<sequence>MLNTNINLTYLTKEEYISYSKHITLDNVGLNGQKRLKKAKVLIIGAGGLGCPAILYLVASGIGYIGIADHDTIKLSNLNRQILYNINDENQNKTVCAKKRLINIQPKCKIITHTYKINKKNALELIQYYDIILDASDNFSTRYLIDKICYKLHKIYIYGAIQKFEGQISVFNYKNNNKYSYIYPETLNLLENNCNNYGIMGIVSGHIGIIQATEIIKIILGIGNIANKQLLICNLLNMSLKKIRIHKFKNQLISKNILHNNLFIKKISSKFKIYSLKNFKYKSTLIVDVRSKYEFKEKHINKSINIPLDKLKIKKTLNFIKNYNNKKIIIIYCKEIYRSLIASNILKNYNIDHYLLENIE</sequence>
<dbReference type="InterPro" id="IPR001763">
    <property type="entry name" value="Rhodanese-like_dom"/>
</dbReference>
<dbReference type="EMBL" id="MK814656">
    <property type="protein sequence ID" value="QCI06563.1"/>
    <property type="molecule type" value="Genomic_DNA"/>
</dbReference>
<organism evidence="4">
    <name type="scientific">Erythroglossum lusitanicum</name>
    <dbReference type="NCBI Taxonomy" id="2575615"/>
    <lineage>
        <taxon>Eukaryota</taxon>
        <taxon>Rhodophyta</taxon>
        <taxon>Florideophyceae</taxon>
        <taxon>Rhodymeniophycidae</taxon>
        <taxon>Ceramiales</taxon>
        <taxon>Delesseriaceae</taxon>
        <taxon>Erythroglossum</taxon>
    </lineage>
</organism>
<dbReference type="Gene3D" id="3.40.50.720">
    <property type="entry name" value="NAD(P)-binding Rossmann-like Domain"/>
    <property type="match status" value="1"/>
</dbReference>
<dbReference type="CDD" id="cd00158">
    <property type="entry name" value="RHOD"/>
    <property type="match status" value="1"/>
</dbReference>
<dbReference type="GO" id="GO:0016779">
    <property type="term" value="F:nucleotidyltransferase activity"/>
    <property type="evidence" value="ECO:0007669"/>
    <property type="project" value="TreeGrafter"/>
</dbReference>
<reference evidence="4" key="2">
    <citation type="submission" date="2019-04" db="EMBL/GenBank/DDBJ databases">
        <authorList>
            <person name="Pasella M."/>
        </authorList>
    </citation>
    <scope>NUCLEOTIDE SEQUENCE</scope>
    <source>
        <strain evidence="4">PD2950_4</strain>
    </source>
</reference>
<keyword evidence="2" id="KW-0812">Transmembrane</keyword>
<proteinExistence type="inferred from homology"/>
<dbReference type="GO" id="GO:0004792">
    <property type="term" value="F:thiosulfate-cyanide sulfurtransferase activity"/>
    <property type="evidence" value="ECO:0007669"/>
    <property type="project" value="TreeGrafter"/>
</dbReference>
<dbReference type="GO" id="GO:0008641">
    <property type="term" value="F:ubiquitin-like modifier activating enzyme activity"/>
    <property type="evidence" value="ECO:0007669"/>
    <property type="project" value="InterPro"/>
</dbReference>
<reference evidence="4" key="1">
    <citation type="journal article" date="2019" name="Mol. Phylogenet. Evol.">
        <title>Morphological evolution and classification of the red algal order Ceramiales inferred using plastid phylogenomics.</title>
        <authorList>
            <person name="Diaz-Tapia P."/>
            <person name="Pasella M.M."/>
            <person name="Verbruggen H."/>
            <person name="Maggs C.A."/>
        </authorList>
    </citation>
    <scope>NUCLEOTIDE SEQUENCE</scope>
    <source>
        <strain evidence="4">PD2950_4</strain>
    </source>
</reference>
<protein>
    <submittedName>
        <fullName evidence="4">Molybdopterin biosynthesis protein</fullName>
    </submittedName>
</protein>
<dbReference type="PANTHER" id="PTHR10953:SF102">
    <property type="entry name" value="ADENYLYLTRANSFERASE AND SULFURTRANSFERASE MOCS3"/>
    <property type="match status" value="1"/>
</dbReference>
<dbReference type="GO" id="GO:0008146">
    <property type="term" value="F:sulfotransferase activity"/>
    <property type="evidence" value="ECO:0007669"/>
    <property type="project" value="TreeGrafter"/>
</dbReference>
<dbReference type="InterPro" id="IPR036873">
    <property type="entry name" value="Rhodanese-like_dom_sf"/>
</dbReference>
<keyword evidence="2" id="KW-1133">Transmembrane helix</keyword>
<dbReference type="InterPro" id="IPR035985">
    <property type="entry name" value="Ubiquitin-activating_enz"/>
</dbReference>
<evidence type="ECO:0000256" key="2">
    <source>
        <dbReference type="SAM" id="Phobius"/>
    </source>
</evidence>
<feature type="transmembrane region" description="Helical" evidence="2">
    <location>
        <begin position="41"/>
        <end position="67"/>
    </location>
</feature>
<dbReference type="InterPro" id="IPR045886">
    <property type="entry name" value="ThiF/MoeB/HesA"/>
</dbReference>
<geneLocation type="plastid" evidence="4"/>
<keyword evidence="2" id="KW-0472">Membrane</keyword>
<dbReference type="Gene3D" id="3.40.250.10">
    <property type="entry name" value="Rhodanese-like domain"/>
    <property type="match status" value="1"/>
</dbReference>
<dbReference type="CDD" id="cd00757">
    <property type="entry name" value="ThiF_MoeB_HesA_family"/>
    <property type="match status" value="1"/>
</dbReference>
<gene>
    <name evidence="4" type="primary">moeB</name>
</gene>
<feature type="domain" description="Rhodanese" evidence="3">
    <location>
        <begin position="280"/>
        <end position="360"/>
    </location>
</feature>
<dbReference type="Pfam" id="PF00899">
    <property type="entry name" value="ThiF"/>
    <property type="match status" value="1"/>
</dbReference>
<keyword evidence="4" id="KW-0934">Plastid</keyword>
<evidence type="ECO:0000313" key="4">
    <source>
        <dbReference type="EMBL" id="QCI06563.1"/>
    </source>
</evidence>